<reference evidence="1" key="1">
    <citation type="submission" date="2023-06" db="EMBL/GenBank/DDBJ databases">
        <title>Conoideocrella luteorostrata (Hypocreales: Clavicipitaceae), a potential biocontrol fungus for elongate hemlock scale in United States Christmas tree production areas.</title>
        <authorList>
            <person name="Barrett H."/>
            <person name="Lovett B."/>
            <person name="Macias A.M."/>
            <person name="Stajich J.E."/>
            <person name="Kasson M.T."/>
        </authorList>
    </citation>
    <scope>NUCLEOTIDE SEQUENCE</scope>
    <source>
        <strain evidence="1">ARSEF 14590</strain>
    </source>
</reference>
<protein>
    <submittedName>
        <fullName evidence="1">Uncharacterized protein</fullName>
    </submittedName>
</protein>
<dbReference type="Proteomes" id="UP001251528">
    <property type="component" value="Unassembled WGS sequence"/>
</dbReference>
<dbReference type="AlphaFoldDB" id="A0AAJ0FTZ0"/>
<name>A0AAJ0FTZ0_9HYPO</name>
<sequence length="325" mass="35865">MATASGSDLEGRAIVAAAPLVKPIDKSVLKREAAASSTYSRPYLKFEGSLYVSHDGPDAKVSVISKMQMFEERAKKMCEKYGMIVKASDFFDIAPDETVLRVEKPIKMRIRRTCHKCNATFSTKSECASCQHTRCDLCPRYPPKVNEAEFFANLAEMEAVVKTNRENSAISADLFWGDQKIELTRPSKSGGQDLVHRKPRQRVRRTCHECTGLFASGSKKCDCCGHIRCTDCPRDPPKKDMYPFGYPGDAFGPKTDARFECLCCKTLYPPEAEDGTLCASCGLEKSGESPRAMPRKVQPVPDPDVLNKLQAKLTGLSPSSSSPSL</sequence>
<evidence type="ECO:0000313" key="2">
    <source>
        <dbReference type="Proteomes" id="UP001251528"/>
    </source>
</evidence>
<accession>A0AAJ0FTZ0</accession>
<evidence type="ECO:0000313" key="1">
    <source>
        <dbReference type="EMBL" id="KAK2591614.1"/>
    </source>
</evidence>
<organism evidence="1 2">
    <name type="scientific">Conoideocrella luteorostrata</name>
    <dbReference type="NCBI Taxonomy" id="1105319"/>
    <lineage>
        <taxon>Eukaryota</taxon>
        <taxon>Fungi</taxon>
        <taxon>Dikarya</taxon>
        <taxon>Ascomycota</taxon>
        <taxon>Pezizomycotina</taxon>
        <taxon>Sordariomycetes</taxon>
        <taxon>Hypocreomycetidae</taxon>
        <taxon>Hypocreales</taxon>
        <taxon>Clavicipitaceae</taxon>
        <taxon>Conoideocrella</taxon>
    </lineage>
</organism>
<comment type="caution">
    <text evidence="1">The sequence shown here is derived from an EMBL/GenBank/DDBJ whole genome shotgun (WGS) entry which is preliminary data.</text>
</comment>
<keyword evidence="2" id="KW-1185">Reference proteome</keyword>
<dbReference type="EMBL" id="JASWJB010000321">
    <property type="protein sequence ID" value="KAK2591614.1"/>
    <property type="molecule type" value="Genomic_DNA"/>
</dbReference>
<gene>
    <name evidence="1" type="ORF">QQS21_010683</name>
</gene>
<proteinExistence type="predicted"/>